<dbReference type="EMBL" id="BAABEO010000004">
    <property type="protein sequence ID" value="GAA3667462.1"/>
    <property type="molecule type" value="Genomic_DNA"/>
</dbReference>
<protein>
    <submittedName>
        <fullName evidence="2">Uncharacterized protein</fullName>
    </submittedName>
</protein>
<dbReference type="RefSeq" id="WP_345147897.1">
    <property type="nucleotide sequence ID" value="NZ_BAABEO010000004.1"/>
</dbReference>
<organism evidence="2 3">
    <name type="scientific">Arthrobacter ginkgonis</name>
    <dbReference type="NCBI Taxonomy" id="1630594"/>
    <lineage>
        <taxon>Bacteria</taxon>
        <taxon>Bacillati</taxon>
        <taxon>Actinomycetota</taxon>
        <taxon>Actinomycetes</taxon>
        <taxon>Micrococcales</taxon>
        <taxon>Micrococcaceae</taxon>
        <taxon>Arthrobacter</taxon>
    </lineage>
</organism>
<keyword evidence="3" id="KW-1185">Reference proteome</keyword>
<evidence type="ECO:0000313" key="3">
    <source>
        <dbReference type="Proteomes" id="UP001500752"/>
    </source>
</evidence>
<feature type="chain" id="PRO_5046847599" evidence="1">
    <location>
        <begin position="21"/>
        <end position="303"/>
    </location>
</feature>
<dbReference type="Proteomes" id="UP001500752">
    <property type="component" value="Unassembled WGS sequence"/>
</dbReference>
<reference evidence="3" key="1">
    <citation type="journal article" date="2019" name="Int. J. Syst. Evol. Microbiol.">
        <title>The Global Catalogue of Microorganisms (GCM) 10K type strain sequencing project: providing services to taxonomists for standard genome sequencing and annotation.</title>
        <authorList>
            <consortium name="The Broad Institute Genomics Platform"/>
            <consortium name="The Broad Institute Genome Sequencing Center for Infectious Disease"/>
            <person name="Wu L."/>
            <person name="Ma J."/>
        </authorList>
    </citation>
    <scope>NUCLEOTIDE SEQUENCE [LARGE SCALE GENOMIC DNA]</scope>
    <source>
        <strain evidence="3">JCM 30742</strain>
    </source>
</reference>
<keyword evidence="1" id="KW-0732">Signal</keyword>
<evidence type="ECO:0000256" key="1">
    <source>
        <dbReference type="SAM" id="SignalP"/>
    </source>
</evidence>
<evidence type="ECO:0000313" key="2">
    <source>
        <dbReference type="EMBL" id="GAA3667462.1"/>
    </source>
</evidence>
<feature type="signal peptide" evidence="1">
    <location>
        <begin position="1"/>
        <end position="20"/>
    </location>
</feature>
<proteinExistence type="predicted"/>
<sequence>MPRFIPAAALALALVGASVAAPAVLPASAPEATTVGEVSLGALPQAASEADGIERVSLATATPAATAAIKAKYQTNVSATLYSAGSGTKKLATVPADYTVATRTAKKSSDGKRIQVQYKSKTGWITLSKASKVSLSTKVGQLSWKASAAKNISKWCSGVPIDTSVNYMNQATAQVSTTNGKRKVTEKINLSTKTNWGTALNPNHPMAISIQYHECGHIMQYRAYNYDFAGLKRAMDKVYGTSGNTAGGVEHMADCISEALGAKRKGTESAGNGATRTWTSGYGGKCTATHLAAAKKIVAGKRV</sequence>
<accession>A0ABP7BQT2</accession>
<comment type="caution">
    <text evidence="2">The sequence shown here is derived from an EMBL/GenBank/DDBJ whole genome shotgun (WGS) entry which is preliminary data.</text>
</comment>
<gene>
    <name evidence="2" type="ORF">GCM10023081_02700</name>
</gene>
<name>A0ABP7BQT2_9MICC</name>